<dbReference type="Pfam" id="PF00158">
    <property type="entry name" value="Sigma54_activat"/>
    <property type="match status" value="1"/>
</dbReference>
<proteinExistence type="predicted"/>
<dbReference type="InterPro" id="IPR001789">
    <property type="entry name" value="Sig_transdc_resp-reg_receiver"/>
</dbReference>
<evidence type="ECO:0000256" key="5">
    <source>
        <dbReference type="ARBA" id="ARBA00023163"/>
    </source>
</evidence>
<dbReference type="InterPro" id="IPR002078">
    <property type="entry name" value="Sigma_54_int"/>
</dbReference>
<keyword evidence="5" id="KW-0804">Transcription</keyword>
<dbReference type="GO" id="GO:0016301">
    <property type="term" value="F:kinase activity"/>
    <property type="evidence" value="ECO:0007669"/>
    <property type="project" value="UniProtKB-KW"/>
</dbReference>
<feature type="domain" description="Response regulatory" evidence="8">
    <location>
        <begin position="5"/>
        <end position="119"/>
    </location>
</feature>
<evidence type="ECO:0000256" key="1">
    <source>
        <dbReference type="ARBA" id="ARBA00022553"/>
    </source>
</evidence>
<dbReference type="Proteomes" id="UP000178606">
    <property type="component" value="Unassembled WGS sequence"/>
</dbReference>
<evidence type="ECO:0000313" key="10">
    <source>
        <dbReference type="Proteomes" id="UP000178606"/>
    </source>
</evidence>
<dbReference type="Gene3D" id="3.40.50.300">
    <property type="entry name" value="P-loop containing nucleotide triphosphate hydrolases"/>
    <property type="match status" value="1"/>
</dbReference>
<dbReference type="SUPFAM" id="SSF52172">
    <property type="entry name" value="CheY-like"/>
    <property type="match status" value="1"/>
</dbReference>
<dbReference type="SUPFAM" id="SSF52540">
    <property type="entry name" value="P-loop containing nucleoside triphosphate hydrolases"/>
    <property type="match status" value="1"/>
</dbReference>
<dbReference type="InterPro" id="IPR003593">
    <property type="entry name" value="AAA+_ATPase"/>
</dbReference>
<dbReference type="EMBL" id="MFKF01000084">
    <property type="protein sequence ID" value="OGG55287.1"/>
    <property type="molecule type" value="Genomic_DNA"/>
</dbReference>
<organism evidence="9 10">
    <name type="scientific">Handelsmanbacteria sp. (strain RIFCSPLOWO2_12_FULL_64_10)</name>
    <dbReference type="NCBI Taxonomy" id="1817868"/>
    <lineage>
        <taxon>Bacteria</taxon>
        <taxon>Candidatus Handelsmaniibacteriota</taxon>
    </lineage>
</organism>
<keyword evidence="9" id="KW-0808">Transferase</keyword>
<dbReference type="PROSITE" id="PS00676">
    <property type="entry name" value="SIGMA54_INTERACT_2"/>
    <property type="match status" value="1"/>
</dbReference>
<dbReference type="InterPro" id="IPR027417">
    <property type="entry name" value="P-loop_NTPase"/>
</dbReference>
<dbReference type="PANTHER" id="PTHR32071">
    <property type="entry name" value="TRANSCRIPTIONAL REGULATORY PROTEIN"/>
    <property type="match status" value="1"/>
</dbReference>
<evidence type="ECO:0000259" key="8">
    <source>
        <dbReference type="PROSITE" id="PS50110"/>
    </source>
</evidence>
<comment type="caution">
    <text evidence="9">The sequence shown here is derived from an EMBL/GenBank/DDBJ whole genome shotgun (WGS) entry which is preliminary data.</text>
</comment>
<dbReference type="AlphaFoldDB" id="A0A1F6D1P8"/>
<keyword evidence="3" id="KW-0067">ATP-binding</keyword>
<evidence type="ECO:0000259" key="7">
    <source>
        <dbReference type="PROSITE" id="PS50045"/>
    </source>
</evidence>
<dbReference type="GO" id="GO:0043565">
    <property type="term" value="F:sequence-specific DNA binding"/>
    <property type="evidence" value="ECO:0007669"/>
    <property type="project" value="InterPro"/>
</dbReference>
<dbReference type="InterPro" id="IPR025943">
    <property type="entry name" value="Sigma_54_int_dom_ATP-bd_2"/>
</dbReference>
<evidence type="ECO:0000256" key="3">
    <source>
        <dbReference type="ARBA" id="ARBA00022840"/>
    </source>
</evidence>
<sequence length="468" mass="52603">MPKERILVVDDEPDMLSSCQRLLSRSGYEVKVAPSGREALRMLKEESFDLILTDLRMPEMDGMEVLRLSREQSPDSAVIVFTGYGTIQDAVMAMKSGASDFVTKPFSPDHLLLAVEKAAGNLRLAAENRALKGQLEERFSFDNIVGRSPAMREVFDAIRKIADTNANVLITGESGTGKELIARSIHVNSGRKNRPFVPLNCGGIPEHLVESELFGHEKGAFTGAAATRPGLLEFASTGTFFMDEISELPLNLQVKLLRVLEDRRIRRVGSNREIEIDIRLISATNRNIQQMVKEGVFREDLFYRVNTFVIHLPPLRERMDDLPLLAVHFLKRYAKSTSKVVEGIAPEVMSVLKSHAWNGNVRELQHVIERAVALTTENVVRLEDLPDQLWRGADEGTGEPSPEERSHFDLPFKDAKEAMIESFERKYILKLLSKHKGNISRAAEGSGIDRRSLHRLLVKHRIEASKYA</sequence>
<dbReference type="PROSITE" id="PS00675">
    <property type="entry name" value="SIGMA54_INTERACT_1"/>
    <property type="match status" value="1"/>
</dbReference>
<dbReference type="Gene3D" id="1.10.8.60">
    <property type="match status" value="1"/>
</dbReference>
<feature type="domain" description="Sigma-54 factor interaction" evidence="7">
    <location>
        <begin position="144"/>
        <end position="373"/>
    </location>
</feature>
<name>A0A1F6D1P8_HANXR</name>
<evidence type="ECO:0000256" key="2">
    <source>
        <dbReference type="ARBA" id="ARBA00022741"/>
    </source>
</evidence>
<protein>
    <submittedName>
        <fullName evidence="9">Histidine kinase</fullName>
    </submittedName>
</protein>
<dbReference type="InterPro" id="IPR025662">
    <property type="entry name" value="Sigma_54_int_dom_ATP-bd_1"/>
</dbReference>
<dbReference type="SMART" id="SM00448">
    <property type="entry name" value="REC"/>
    <property type="match status" value="1"/>
</dbReference>
<dbReference type="FunFam" id="3.40.50.300:FF:000006">
    <property type="entry name" value="DNA-binding transcriptional regulator NtrC"/>
    <property type="match status" value="1"/>
</dbReference>
<dbReference type="GO" id="GO:0005524">
    <property type="term" value="F:ATP binding"/>
    <property type="evidence" value="ECO:0007669"/>
    <property type="project" value="UniProtKB-KW"/>
</dbReference>
<reference evidence="9 10" key="1">
    <citation type="journal article" date="2016" name="Nat. Commun.">
        <title>Thousands of microbial genomes shed light on interconnected biogeochemical processes in an aquifer system.</title>
        <authorList>
            <person name="Anantharaman K."/>
            <person name="Brown C.T."/>
            <person name="Hug L.A."/>
            <person name="Sharon I."/>
            <person name="Castelle C.J."/>
            <person name="Probst A.J."/>
            <person name="Thomas B.C."/>
            <person name="Singh A."/>
            <person name="Wilkins M.J."/>
            <person name="Karaoz U."/>
            <person name="Brodie E.L."/>
            <person name="Williams K.H."/>
            <person name="Hubbard S.S."/>
            <person name="Banfield J.F."/>
        </authorList>
    </citation>
    <scope>NUCLEOTIDE SEQUENCE [LARGE SCALE GENOMIC DNA]</scope>
    <source>
        <strain evidence="10">RIFCSPLOWO2_12_FULL_64_10</strain>
    </source>
</reference>
<dbReference type="FunFam" id="3.40.50.2300:FF:000018">
    <property type="entry name" value="DNA-binding transcriptional regulator NtrC"/>
    <property type="match status" value="1"/>
</dbReference>
<dbReference type="Pfam" id="PF25601">
    <property type="entry name" value="AAA_lid_14"/>
    <property type="match status" value="1"/>
</dbReference>
<dbReference type="CDD" id="cd00009">
    <property type="entry name" value="AAA"/>
    <property type="match status" value="1"/>
</dbReference>
<evidence type="ECO:0000256" key="4">
    <source>
        <dbReference type="ARBA" id="ARBA00023015"/>
    </source>
</evidence>
<dbReference type="SUPFAM" id="SSF46689">
    <property type="entry name" value="Homeodomain-like"/>
    <property type="match status" value="1"/>
</dbReference>
<dbReference type="PROSITE" id="PS50110">
    <property type="entry name" value="RESPONSE_REGULATORY"/>
    <property type="match status" value="1"/>
</dbReference>
<dbReference type="PROSITE" id="PS50045">
    <property type="entry name" value="SIGMA54_INTERACT_4"/>
    <property type="match status" value="1"/>
</dbReference>
<dbReference type="Gene3D" id="1.10.10.60">
    <property type="entry name" value="Homeodomain-like"/>
    <property type="match status" value="1"/>
</dbReference>
<keyword evidence="1 6" id="KW-0597">Phosphoprotein</keyword>
<dbReference type="Pfam" id="PF02954">
    <property type="entry name" value="HTH_8"/>
    <property type="match status" value="1"/>
</dbReference>
<keyword evidence="4" id="KW-0805">Transcription regulation</keyword>
<dbReference type="InterPro" id="IPR009057">
    <property type="entry name" value="Homeodomain-like_sf"/>
</dbReference>
<feature type="modified residue" description="4-aspartylphosphate" evidence="6">
    <location>
        <position position="54"/>
    </location>
</feature>
<dbReference type="Pfam" id="PF00072">
    <property type="entry name" value="Response_reg"/>
    <property type="match status" value="1"/>
</dbReference>
<keyword evidence="9" id="KW-0418">Kinase</keyword>
<dbReference type="Gene3D" id="3.40.50.2300">
    <property type="match status" value="1"/>
</dbReference>
<accession>A0A1F6D1P8</accession>
<dbReference type="InterPro" id="IPR058031">
    <property type="entry name" value="AAA_lid_NorR"/>
</dbReference>
<gene>
    <name evidence="9" type="ORF">A3F84_08715</name>
</gene>
<dbReference type="SMART" id="SM00382">
    <property type="entry name" value="AAA"/>
    <property type="match status" value="1"/>
</dbReference>
<keyword evidence="2" id="KW-0547">Nucleotide-binding</keyword>
<dbReference type="GO" id="GO:0006355">
    <property type="term" value="P:regulation of DNA-templated transcription"/>
    <property type="evidence" value="ECO:0007669"/>
    <property type="project" value="InterPro"/>
</dbReference>
<dbReference type="InterPro" id="IPR011006">
    <property type="entry name" value="CheY-like_superfamily"/>
</dbReference>
<dbReference type="InterPro" id="IPR002197">
    <property type="entry name" value="HTH_Fis"/>
</dbReference>
<dbReference type="GO" id="GO:0000160">
    <property type="term" value="P:phosphorelay signal transduction system"/>
    <property type="evidence" value="ECO:0007669"/>
    <property type="project" value="InterPro"/>
</dbReference>
<evidence type="ECO:0000313" key="9">
    <source>
        <dbReference type="EMBL" id="OGG55287.1"/>
    </source>
</evidence>
<evidence type="ECO:0000256" key="6">
    <source>
        <dbReference type="PROSITE-ProRule" id="PRU00169"/>
    </source>
</evidence>